<dbReference type="InterPro" id="IPR056091">
    <property type="entry name" value="DUF7674"/>
</dbReference>
<sequence length="129" mass="15177">MQLLLQACPSYQKQWDAYVQDNYENGDEQLLYIDLADFATHFVDLYKKHELREFPAVFDVIELLHISGDDFVKEAASVGLLEDLQNRLLSNEINTNAFNQYLKQESLKWWNHLNDFWDGKTKYDGGPEK</sequence>
<dbReference type="Proteomes" id="UP000037558">
    <property type="component" value="Unassembled WGS sequence"/>
</dbReference>
<evidence type="ECO:0000259" key="1">
    <source>
        <dbReference type="Pfam" id="PF24722"/>
    </source>
</evidence>
<organism evidence="2 3">
    <name type="scientific">Priestia koreensis</name>
    <dbReference type="NCBI Taxonomy" id="284581"/>
    <lineage>
        <taxon>Bacteria</taxon>
        <taxon>Bacillati</taxon>
        <taxon>Bacillota</taxon>
        <taxon>Bacilli</taxon>
        <taxon>Bacillales</taxon>
        <taxon>Bacillaceae</taxon>
        <taxon>Priestia</taxon>
    </lineage>
</organism>
<name>A0A0M0LA07_9BACI</name>
<evidence type="ECO:0000313" key="2">
    <source>
        <dbReference type="EMBL" id="KOO47692.1"/>
    </source>
</evidence>
<proteinExistence type="predicted"/>
<gene>
    <name evidence="2" type="ORF">AMD01_05485</name>
</gene>
<comment type="caution">
    <text evidence="2">The sequence shown here is derived from an EMBL/GenBank/DDBJ whole genome shotgun (WGS) entry which is preliminary data.</text>
</comment>
<accession>A0A0M0LA07</accession>
<reference evidence="3" key="1">
    <citation type="submission" date="2015-08" db="EMBL/GenBank/DDBJ databases">
        <title>Fjat-14210 dsm16467.</title>
        <authorList>
            <person name="Liu B."/>
            <person name="Wang J."/>
            <person name="Zhu Y."/>
            <person name="Liu G."/>
            <person name="Chen Q."/>
            <person name="Chen Z."/>
            <person name="Lan J."/>
            <person name="Che J."/>
            <person name="Ge C."/>
            <person name="Shi H."/>
            <person name="Pan Z."/>
            <person name="Liu X."/>
        </authorList>
    </citation>
    <scope>NUCLEOTIDE SEQUENCE [LARGE SCALE GENOMIC DNA]</scope>
    <source>
        <strain evidence="3">DSM 16467</strain>
    </source>
</reference>
<evidence type="ECO:0000313" key="3">
    <source>
        <dbReference type="Proteomes" id="UP000037558"/>
    </source>
</evidence>
<feature type="domain" description="DUF7674" evidence="1">
    <location>
        <begin position="1"/>
        <end position="117"/>
    </location>
</feature>
<dbReference type="Pfam" id="PF24722">
    <property type="entry name" value="DUF7674"/>
    <property type="match status" value="1"/>
</dbReference>
<dbReference type="PATRIC" id="fig|284581.3.peg.4477"/>
<keyword evidence="3" id="KW-1185">Reference proteome</keyword>
<dbReference type="EMBL" id="LILC01000007">
    <property type="protein sequence ID" value="KOO47692.1"/>
    <property type="molecule type" value="Genomic_DNA"/>
</dbReference>
<dbReference type="AlphaFoldDB" id="A0A0M0LA07"/>
<dbReference type="OrthoDB" id="8115730at2"/>
<protein>
    <recommendedName>
        <fullName evidence="1">DUF7674 domain-containing protein</fullName>
    </recommendedName>
</protein>